<protein>
    <submittedName>
        <fullName evidence="1">Reverse transcriptase</fullName>
    </submittedName>
</protein>
<sequence>MIIDEIRLEEDSKRMKKTVQQFQQGQWTCWESAFQRSLAWNEIWHRAPLRISFLIRDLYDLLPSNANLVRRGMKDDPTYPLCRGKKTTEHALITCKVALRQDRNTWRHNRLLQGLVKAKCVAKGLPVRSKARALVFTPEGGSIVGMNTQRTSLLDG</sequence>
<gene>
    <name evidence="1" type="ORF">PoB_000940300</name>
</gene>
<dbReference type="Proteomes" id="UP000735302">
    <property type="component" value="Unassembled WGS sequence"/>
</dbReference>
<keyword evidence="1" id="KW-0695">RNA-directed DNA polymerase</keyword>
<evidence type="ECO:0000313" key="2">
    <source>
        <dbReference type="Proteomes" id="UP000735302"/>
    </source>
</evidence>
<keyword evidence="2" id="KW-1185">Reference proteome</keyword>
<organism evidence="1 2">
    <name type="scientific">Plakobranchus ocellatus</name>
    <dbReference type="NCBI Taxonomy" id="259542"/>
    <lineage>
        <taxon>Eukaryota</taxon>
        <taxon>Metazoa</taxon>
        <taxon>Spiralia</taxon>
        <taxon>Lophotrochozoa</taxon>
        <taxon>Mollusca</taxon>
        <taxon>Gastropoda</taxon>
        <taxon>Heterobranchia</taxon>
        <taxon>Euthyneura</taxon>
        <taxon>Panpulmonata</taxon>
        <taxon>Sacoglossa</taxon>
        <taxon>Placobranchoidea</taxon>
        <taxon>Plakobranchidae</taxon>
        <taxon>Plakobranchus</taxon>
    </lineage>
</organism>
<accession>A0AAV3YL06</accession>
<keyword evidence="1" id="KW-0808">Transferase</keyword>
<dbReference type="AlphaFoldDB" id="A0AAV3YL06"/>
<keyword evidence="1" id="KW-0548">Nucleotidyltransferase</keyword>
<reference evidence="1 2" key="1">
    <citation type="journal article" date="2021" name="Elife">
        <title>Chloroplast acquisition without the gene transfer in kleptoplastic sea slugs, Plakobranchus ocellatus.</title>
        <authorList>
            <person name="Maeda T."/>
            <person name="Takahashi S."/>
            <person name="Yoshida T."/>
            <person name="Shimamura S."/>
            <person name="Takaki Y."/>
            <person name="Nagai Y."/>
            <person name="Toyoda A."/>
            <person name="Suzuki Y."/>
            <person name="Arimoto A."/>
            <person name="Ishii H."/>
            <person name="Satoh N."/>
            <person name="Nishiyama T."/>
            <person name="Hasebe M."/>
            <person name="Maruyama T."/>
            <person name="Minagawa J."/>
            <person name="Obokata J."/>
            <person name="Shigenobu S."/>
        </authorList>
    </citation>
    <scope>NUCLEOTIDE SEQUENCE [LARGE SCALE GENOMIC DNA]</scope>
</reference>
<comment type="caution">
    <text evidence="1">The sequence shown here is derived from an EMBL/GenBank/DDBJ whole genome shotgun (WGS) entry which is preliminary data.</text>
</comment>
<evidence type="ECO:0000313" key="1">
    <source>
        <dbReference type="EMBL" id="GFN82897.1"/>
    </source>
</evidence>
<name>A0AAV3YL06_9GAST</name>
<dbReference type="EMBL" id="BLXT01001042">
    <property type="protein sequence ID" value="GFN82897.1"/>
    <property type="molecule type" value="Genomic_DNA"/>
</dbReference>
<dbReference type="GO" id="GO:0003964">
    <property type="term" value="F:RNA-directed DNA polymerase activity"/>
    <property type="evidence" value="ECO:0007669"/>
    <property type="project" value="UniProtKB-KW"/>
</dbReference>
<proteinExistence type="predicted"/>